<evidence type="ECO:0000256" key="6">
    <source>
        <dbReference type="ARBA" id="ARBA00022840"/>
    </source>
</evidence>
<dbReference type="GO" id="GO:0004674">
    <property type="term" value="F:protein serine/threonine kinase activity"/>
    <property type="evidence" value="ECO:0007669"/>
    <property type="project" value="UniProtKB-KW"/>
</dbReference>
<comment type="similarity">
    <text evidence="1">Belongs to the protein kinase superfamily. CMGC Ser/Thr protein kinase family. CDC2/CDKX subfamily.</text>
</comment>
<dbReference type="Pfam" id="PF00069">
    <property type="entry name" value="Pkinase"/>
    <property type="match status" value="1"/>
</dbReference>
<dbReference type="STRING" id="857566.A0A1E3PFZ2"/>
<keyword evidence="4" id="KW-0547">Nucleotide-binding</keyword>
<dbReference type="SMART" id="SM00220">
    <property type="entry name" value="S_TKc"/>
    <property type="match status" value="1"/>
</dbReference>
<dbReference type="AlphaFoldDB" id="A0A1E3PFZ2"/>
<feature type="domain" description="Protein kinase" evidence="7">
    <location>
        <begin position="1"/>
        <end position="276"/>
    </location>
</feature>
<evidence type="ECO:0000256" key="1">
    <source>
        <dbReference type="ARBA" id="ARBA00006485"/>
    </source>
</evidence>
<keyword evidence="3" id="KW-0808">Transferase</keyword>
<evidence type="ECO:0000256" key="4">
    <source>
        <dbReference type="ARBA" id="ARBA00022741"/>
    </source>
</evidence>
<dbReference type="Gene3D" id="1.10.510.10">
    <property type="entry name" value="Transferase(Phosphotransferase) domain 1"/>
    <property type="match status" value="1"/>
</dbReference>
<name>A0A1E3PFZ2_9ASCO</name>
<sequence>VAIKSMKNKLPSIVDYSYQKEYEFICKVPPNPYLISVYEIFIDGSSLKCHMVLEYMDQNIYQLMKSRKGNSFENRTIRNILYQIIMGIDHIHNSGFFHRDIKPENILISANPHRIQPGTIKSEYTVKLADFGLARHVSNNSTYTSYVSTRWYRSPEILLRAGVYSLPIDIWAFGTVAIEVANLCPLFPGKNEMDQIWRLIEALGNPSINSDCGEWNLAYVLAKRSNIVIPEIQGSNISDLIRKPDNKKLASMTKGCLCWDPELRYTAKDILRHEYFST</sequence>
<evidence type="ECO:0000313" key="9">
    <source>
        <dbReference type="Proteomes" id="UP000095009"/>
    </source>
</evidence>
<protein>
    <submittedName>
        <fullName evidence="8">Kinase-like protein</fullName>
    </submittedName>
</protein>
<dbReference type="FunFam" id="1.10.510.10:FF:000624">
    <property type="entry name" value="Mitogen-activated protein kinase"/>
    <property type="match status" value="1"/>
</dbReference>
<proteinExistence type="inferred from homology"/>
<gene>
    <name evidence="8" type="ORF">NADFUDRAFT_14434</name>
</gene>
<keyword evidence="2" id="KW-0723">Serine/threonine-protein kinase</keyword>
<dbReference type="InterPro" id="IPR050117">
    <property type="entry name" value="MAPK"/>
</dbReference>
<dbReference type="InterPro" id="IPR011009">
    <property type="entry name" value="Kinase-like_dom_sf"/>
</dbReference>
<reference evidence="8 9" key="1">
    <citation type="journal article" date="2016" name="Proc. Natl. Acad. Sci. U.S.A.">
        <title>Comparative genomics of biotechnologically important yeasts.</title>
        <authorList>
            <person name="Riley R."/>
            <person name="Haridas S."/>
            <person name="Wolfe K.H."/>
            <person name="Lopes M.R."/>
            <person name="Hittinger C.T."/>
            <person name="Goeker M."/>
            <person name="Salamov A.A."/>
            <person name="Wisecaver J.H."/>
            <person name="Long T.M."/>
            <person name="Calvey C.H."/>
            <person name="Aerts A.L."/>
            <person name="Barry K.W."/>
            <person name="Choi C."/>
            <person name="Clum A."/>
            <person name="Coughlan A.Y."/>
            <person name="Deshpande S."/>
            <person name="Douglass A.P."/>
            <person name="Hanson S.J."/>
            <person name="Klenk H.-P."/>
            <person name="LaButti K.M."/>
            <person name="Lapidus A."/>
            <person name="Lindquist E.A."/>
            <person name="Lipzen A.M."/>
            <person name="Meier-Kolthoff J.P."/>
            <person name="Ohm R.A."/>
            <person name="Otillar R.P."/>
            <person name="Pangilinan J.L."/>
            <person name="Peng Y."/>
            <person name="Rokas A."/>
            <person name="Rosa C.A."/>
            <person name="Scheuner C."/>
            <person name="Sibirny A.A."/>
            <person name="Slot J.C."/>
            <person name="Stielow J.B."/>
            <person name="Sun H."/>
            <person name="Kurtzman C.P."/>
            <person name="Blackwell M."/>
            <person name="Grigoriev I.V."/>
            <person name="Jeffries T.W."/>
        </authorList>
    </citation>
    <scope>NUCLEOTIDE SEQUENCE [LARGE SCALE GENOMIC DNA]</scope>
    <source>
        <strain evidence="8 9">DSM 6958</strain>
    </source>
</reference>
<dbReference type="PROSITE" id="PS00108">
    <property type="entry name" value="PROTEIN_KINASE_ST"/>
    <property type="match status" value="1"/>
</dbReference>
<accession>A0A1E3PFZ2</accession>
<evidence type="ECO:0000256" key="2">
    <source>
        <dbReference type="ARBA" id="ARBA00022527"/>
    </source>
</evidence>
<dbReference type="OrthoDB" id="2158884at2759"/>
<dbReference type="InterPro" id="IPR000719">
    <property type="entry name" value="Prot_kinase_dom"/>
</dbReference>
<evidence type="ECO:0000259" key="7">
    <source>
        <dbReference type="PROSITE" id="PS50011"/>
    </source>
</evidence>
<evidence type="ECO:0000313" key="8">
    <source>
        <dbReference type="EMBL" id="ODQ64329.1"/>
    </source>
</evidence>
<feature type="non-terminal residue" evidence="8">
    <location>
        <position position="1"/>
    </location>
</feature>
<dbReference type="SUPFAM" id="SSF56112">
    <property type="entry name" value="Protein kinase-like (PK-like)"/>
    <property type="match status" value="1"/>
</dbReference>
<dbReference type="PANTHER" id="PTHR24055">
    <property type="entry name" value="MITOGEN-ACTIVATED PROTEIN KINASE"/>
    <property type="match status" value="1"/>
</dbReference>
<keyword evidence="6" id="KW-0067">ATP-binding</keyword>
<dbReference type="EMBL" id="KV454412">
    <property type="protein sequence ID" value="ODQ64329.1"/>
    <property type="molecule type" value="Genomic_DNA"/>
</dbReference>
<organism evidence="8 9">
    <name type="scientific">Nadsonia fulvescens var. elongata DSM 6958</name>
    <dbReference type="NCBI Taxonomy" id="857566"/>
    <lineage>
        <taxon>Eukaryota</taxon>
        <taxon>Fungi</taxon>
        <taxon>Dikarya</taxon>
        <taxon>Ascomycota</taxon>
        <taxon>Saccharomycotina</taxon>
        <taxon>Dipodascomycetes</taxon>
        <taxon>Dipodascales</taxon>
        <taxon>Dipodascales incertae sedis</taxon>
        <taxon>Nadsonia</taxon>
    </lineage>
</organism>
<dbReference type="Proteomes" id="UP000095009">
    <property type="component" value="Unassembled WGS sequence"/>
</dbReference>
<dbReference type="InterPro" id="IPR008271">
    <property type="entry name" value="Ser/Thr_kinase_AS"/>
</dbReference>
<keyword evidence="5 8" id="KW-0418">Kinase</keyword>
<keyword evidence="9" id="KW-1185">Reference proteome</keyword>
<dbReference type="PROSITE" id="PS50011">
    <property type="entry name" value="PROTEIN_KINASE_DOM"/>
    <property type="match status" value="1"/>
</dbReference>
<evidence type="ECO:0000256" key="3">
    <source>
        <dbReference type="ARBA" id="ARBA00022679"/>
    </source>
</evidence>
<dbReference type="GO" id="GO:0005524">
    <property type="term" value="F:ATP binding"/>
    <property type="evidence" value="ECO:0007669"/>
    <property type="project" value="UniProtKB-KW"/>
</dbReference>
<feature type="non-terminal residue" evidence="8">
    <location>
        <position position="278"/>
    </location>
</feature>
<evidence type="ECO:0000256" key="5">
    <source>
        <dbReference type="ARBA" id="ARBA00022777"/>
    </source>
</evidence>
<dbReference type="Gene3D" id="3.30.200.20">
    <property type="entry name" value="Phosphorylase Kinase, domain 1"/>
    <property type="match status" value="1"/>
</dbReference>